<name>A0A5A7T8Q1_CUCMM</name>
<proteinExistence type="predicted"/>
<dbReference type="EMBL" id="SSTE01018788">
    <property type="protein sequence ID" value="KAA0037977.1"/>
    <property type="molecule type" value="Genomic_DNA"/>
</dbReference>
<reference evidence="1 2" key="1">
    <citation type="submission" date="2019-08" db="EMBL/GenBank/DDBJ databases">
        <title>Draft genome sequences of two oriental melons (Cucumis melo L. var makuwa).</title>
        <authorList>
            <person name="Kwon S.-Y."/>
        </authorList>
    </citation>
    <scope>NUCLEOTIDE SEQUENCE [LARGE SCALE GENOMIC DNA]</scope>
    <source>
        <strain evidence="2">cv. SW 3</strain>
        <tissue evidence="1">Leaf</tissue>
    </source>
</reference>
<gene>
    <name evidence="1" type="ORF">E6C27_scaffold36G001630</name>
</gene>
<evidence type="ECO:0000313" key="1">
    <source>
        <dbReference type="EMBL" id="KAA0037977.1"/>
    </source>
</evidence>
<accession>A0A5A7T8Q1</accession>
<comment type="caution">
    <text evidence="1">The sequence shown here is derived from an EMBL/GenBank/DDBJ whole genome shotgun (WGS) entry which is preliminary data.</text>
</comment>
<organism evidence="1 2">
    <name type="scientific">Cucumis melo var. makuwa</name>
    <name type="common">Oriental melon</name>
    <dbReference type="NCBI Taxonomy" id="1194695"/>
    <lineage>
        <taxon>Eukaryota</taxon>
        <taxon>Viridiplantae</taxon>
        <taxon>Streptophyta</taxon>
        <taxon>Embryophyta</taxon>
        <taxon>Tracheophyta</taxon>
        <taxon>Spermatophyta</taxon>
        <taxon>Magnoliopsida</taxon>
        <taxon>eudicotyledons</taxon>
        <taxon>Gunneridae</taxon>
        <taxon>Pentapetalae</taxon>
        <taxon>rosids</taxon>
        <taxon>fabids</taxon>
        <taxon>Cucurbitales</taxon>
        <taxon>Cucurbitaceae</taxon>
        <taxon>Benincaseae</taxon>
        <taxon>Cucumis</taxon>
    </lineage>
</organism>
<dbReference type="AlphaFoldDB" id="A0A5A7T8Q1"/>
<protein>
    <submittedName>
        <fullName evidence="1">Uncharacterized protein</fullName>
    </submittedName>
</protein>
<sequence length="167" mass="18205">MPFVPIDGLSFHSEESVLDLIEKARMVCTVTNLAVLTGSVAVLRTPVQLVLELSSGLIQTWLIDEQLLVTKLSVKNAILHKIGIANWGVHLSANCSTCGHLWDQHYYMIPSVNYWIPPFSTFGGSSSSRAELLSPAAGLHLPRELAVGVVELLFDESHALSVSIEEV</sequence>
<evidence type="ECO:0000313" key="2">
    <source>
        <dbReference type="Proteomes" id="UP000321393"/>
    </source>
</evidence>
<dbReference type="Proteomes" id="UP000321393">
    <property type="component" value="Unassembled WGS sequence"/>
</dbReference>